<dbReference type="GO" id="GO:0031011">
    <property type="term" value="C:Ino80 complex"/>
    <property type="evidence" value="ECO:0007669"/>
    <property type="project" value="InterPro"/>
</dbReference>
<feature type="compositionally biased region" description="Polar residues" evidence="1">
    <location>
        <begin position="269"/>
        <end position="278"/>
    </location>
</feature>
<evidence type="ECO:0000313" key="4">
    <source>
        <dbReference type="Proteomes" id="UP000243515"/>
    </source>
</evidence>
<organism evidence="3 4">
    <name type="scientific">Elaphomyces granulatus</name>
    <dbReference type="NCBI Taxonomy" id="519963"/>
    <lineage>
        <taxon>Eukaryota</taxon>
        <taxon>Fungi</taxon>
        <taxon>Dikarya</taxon>
        <taxon>Ascomycota</taxon>
        <taxon>Pezizomycotina</taxon>
        <taxon>Eurotiomycetes</taxon>
        <taxon>Eurotiomycetidae</taxon>
        <taxon>Eurotiales</taxon>
        <taxon>Elaphomycetaceae</taxon>
        <taxon>Elaphomyces</taxon>
    </lineage>
</organism>
<dbReference type="InterPro" id="IPR029523">
    <property type="entry name" value="INO80B/Ies2"/>
</dbReference>
<proteinExistence type="predicted"/>
<dbReference type="SMART" id="SM01406">
    <property type="entry name" value="PAPA-1"/>
    <property type="match status" value="1"/>
</dbReference>
<sequence>MSTGRSLRSRTATANTPSQPASNTVLRSSRVTRGLVSSPAITVSRTPSNLPEESRKSIRLTVKMPSSKLREVTSSSSGKIAGSSRRSVNIFAENPILTGPRNSRSKKKLVEVNTSDDEDLEEEDEEEEGEEEEEADSSEDAPGEEDDLDADGDMDMDDAPPQPPPRRHVKPALMVTPAAKSGPIKGMEKKEIELDDDDNDDEEEEEEEDDEELSELESDAEGEPDESGAQDDELGEGGPEDEELDEEDGEEDEDEEGEGQRDSDEPTPATGSRASTPDLSKLTKRQRGSLGGDFLQLPMEPQVKKHLTAEEHAMRRAEMARRRKNLSEKRNEEEKMDTINRLLKKQTPKRRGRIPVSETAAEASPDVHQEAHKPDPTMIRWVSNHNVSRVGVPGDLLGTPASRVFGHAPIVVRRGRRLVEEI</sequence>
<feature type="compositionally biased region" description="Polar residues" evidence="1">
    <location>
        <begin position="1"/>
        <end position="31"/>
    </location>
</feature>
<keyword evidence="4" id="KW-1185">Reference proteome</keyword>
<dbReference type="Pfam" id="PF04795">
    <property type="entry name" value="PAPA-1"/>
    <property type="match status" value="1"/>
</dbReference>
<name>A0A232M4T7_9EURO</name>
<dbReference type="InterPro" id="IPR006880">
    <property type="entry name" value="INO80B_C"/>
</dbReference>
<dbReference type="PANTHER" id="PTHR21561:SF12">
    <property type="entry name" value="INO80 COMPLEX SUBUNIT B"/>
    <property type="match status" value="1"/>
</dbReference>
<feature type="compositionally biased region" description="Acidic residues" evidence="1">
    <location>
        <begin position="193"/>
        <end position="257"/>
    </location>
</feature>
<feature type="compositionally biased region" description="Basic residues" evidence="1">
    <location>
        <begin position="342"/>
        <end position="353"/>
    </location>
</feature>
<dbReference type="AlphaFoldDB" id="A0A232M4T7"/>
<protein>
    <recommendedName>
        <fullName evidence="2">INO80 complex subunit B-like conserved region domain-containing protein</fullName>
    </recommendedName>
</protein>
<evidence type="ECO:0000256" key="1">
    <source>
        <dbReference type="SAM" id="MobiDB-lite"/>
    </source>
</evidence>
<dbReference type="GO" id="GO:0006338">
    <property type="term" value="P:chromatin remodeling"/>
    <property type="evidence" value="ECO:0007669"/>
    <property type="project" value="InterPro"/>
</dbReference>
<dbReference type="EMBL" id="NPHW01002461">
    <property type="protein sequence ID" value="OXV11431.1"/>
    <property type="molecule type" value="Genomic_DNA"/>
</dbReference>
<evidence type="ECO:0000259" key="2">
    <source>
        <dbReference type="SMART" id="SM01406"/>
    </source>
</evidence>
<evidence type="ECO:0000313" key="3">
    <source>
        <dbReference type="EMBL" id="OXV11431.1"/>
    </source>
</evidence>
<feature type="compositionally biased region" description="Acidic residues" evidence="1">
    <location>
        <begin position="114"/>
        <end position="158"/>
    </location>
</feature>
<feature type="region of interest" description="Disordered" evidence="1">
    <location>
        <begin position="1"/>
        <end position="373"/>
    </location>
</feature>
<feature type="compositionally biased region" description="Polar residues" evidence="1">
    <location>
        <begin position="39"/>
        <end position="51"/>
    </location>
</feature>
<dbReference type="OrthoDB" id="2021186at2759"/>
<feature type="domain" description="INO80 complex subunit B-like conserved region" evidence="2">
    <location>
        <begin position="311"/>
        <end position="396"/>
    </location>
</feature>
<reference evidence="3 4" key="1">
    <citation type="journal article" date="2015" name="Environ. Microbiol.">
        <title>Metagenome sequence of Elaphomyces granulatus from sporocarp tissue reveals Ascomycota ectomycorrhizal fingerprints of genome expansion and a Proteobacteria-rich microbiome.</title>
        <authorList>
            <person name="Quandt C.A."/>
            <person name="Kohler A."/>
            <person name="Hesse C.N."/>
            <person name="Sharpton T.J."/>
            <person name="Martin F."/>
            <person name="Spatafora J.W."/>
        </authorList>
    </citation>
    <scope>NUCLEOTIDE SEQUENCE [LARGE SCALE GENOMIC DNA]</scope>
    <source>
        <strain evidence="3 4">OSC145934</strain>
    </source>
</reference>
<feature type="compositionally biased region" description="Low complexity" evidence="1">
    <location>
        <begin position="74"/>
        <end position="87"/>
    </location>
</feature>
<dbReference type="Proteomes" id="UP000243515">
    <property type="component" value="Unassembled WGS sequence"/>
</dbReference>
<comment type="caution">
    <text evidence="3">The sequence shown here is derived from an EMBL/GenBank/DDBJ whole genome shotgun (WGS) entry which is preliminary data.</text>
</comment>
<dbReference type="PANTHER" id="PTHR21561">
    <property type="entry name" value="INO80 COMPLEX SUBUNIT B"/>
    <property type="match status" value="1"/>
</dbReference>
<accession>A0A232M4T7</accession>
<gene>
    <name evidence="3" type="ORF">Egran_00805</name>
</gene>
<feature type="compositionally biased region" description="Basic and acidic residues" evidence="1">
    <location>
        <begin position="307"/>
        <end position="338"/>
    </location>
</feature>